<dbReference type="EMBL" id="GBXM01079696">
    <property type="protein sequence ID" value="JAH28881.1"/>
    <property type="molecule type" value="Transcribed_RNA"/>
</dbReference>
<name>A0A0E9PJL2_ANGAN</name>
<organism evidence="1">
    <name type="scientific">Anguilla anguilla</name>
    <name type="common">European freshwater eel</name>
    <name type="synonym">Muraena anguilla</name>
    <dbReference type="NCBI Taxonomy" id="7936"/>
    <lineage>
        <taxon>Eukaryota</taxon>
        <taxon>Metazoa</taxon>
        <taxon>Chordata</taxon>
        <taxon>Craniata</taxon>
        <taxon>Vertebrata</taxon>
        <taxon>Euteleostomi</taxon>
        <taxon>Actinopterygii</taxon>
        <taxon>Neopterygii</taxon>
        <taxon>Teleostei</taxon>
        <taxon>Anguilliformes</taxon>
        <taxon>Anguillidae</taxon>
        <taxon>Anguilla</taxon>
    </lineage>
</organism>
<reference evidence="1" key="2">
    <citation type="journal article" date="2015" name="Fish Shellfish Immunol.">
        <title>Early steps in the European eel (Anguilla anguilla)-Vibrio vulnificus interaction in the gills: Role of the RtxA13 toxin.</title>
        <authorList>
            <person name="Callol A."/>
            <person name="Pajuelo D."/>
            <person name="Ebbesson L."/>
            <person name="Teles M."/>
            <person name="MacKenzie S."/>
            <person name="Amaro C."/>
        </authorList>
    </citation>
    <scope>NUCLEOTIDE SEQUENCE</scope>
</reference>
<evidence type="ECO:0000313" key="1">
    <source>
        <dbReference type="EMBL" id="JAH04038.1"/>
    </source>
</evidence>
<dbReference type="AlphaFoldDB" id="A0A0E9PJL2"/>
<sequence>MNGEDTAELYCLLVQKSCRSLLCSHP</sequence>
<dbReference type="EMBL" id="GBXM01104539">
    <property type="protein sequence ID" value="JAH04038.1"/>
    <property type="molecule type" value="Transcribed_RNA"/>
</dbReference>
<proteinExistence type="predicted"/>
<protein>
    <submittedName>
        <fullName evidence="1">Uncharacterized protein</fullName>
    </submittedName>
</protein>
<reference evidence="1" key="1">
    <citation type="submission" date="2014-11" db="EMBL/GenBank/DDBJ databases">
        <authorList>
            <person name="Amaro Gonzalez C."/>
        </authorList>
    </citation>
    <scope>NUCLEOTIDE SEQUENCE</scope>
</reference>
<accession>A0A0E9PJL2</accession>